<keyword evidence="2" id="KW-0813">Transport</keyword>
<gene>
    <name evidence="12" type="ORF">CD039_01120</name>
</gene>
<keyword evidence="3 9" id="KW-0812">Transmembrane</keyword>
<keyword evidence="7 9" id="KW-0472">Membrane</keyword>
<dbReference type="Pfam" id="PF00664">
    <property type="entry name" value="ABC_membrane"/>
    <property type="match status" value="1"/>
</dbReference>
<keyword evidence="13" id="KW-1185">Reference proteome</keyword>
<dbReference type="OrthoDB" id="9762778at2"/>
<dbReference type="RefSeq" id="WP_103370789.1">
    <property type="nucleotide sequence ID" value="NZ_CBCRVO010000001.1"/>
</dbReference>
<accession>A0A2K4FDL4</accession>
<dbReference type="PROSITE" id="PS50929">
    <property type="entry name" value="ABC_TM1F"/>
    <property type="match status" value="1"/>
</dbReference>
<dbReference type="InterPro" id="IPR017871">
    <property type="entry name" value="ABC_transporter-like_CS"/>
</dbReference>
<evidence type="ECO:0000256" key="5">
    <source>
        <dbReference type="ARBA" id="ARBA00022840"/>
    </source>
</evidence>
<comment type="caution">
    <text evidence="12">The sequence shown here is derived from an EMBL/GenBank/DDBJ whole genome shotgun (WGS) entry which is preliminary data.</text>
</comment>
<dbReference type="SUPFAM" id="SSF52540">
    <property type="entry name" value="P-loop containing nucleoside triphosphate hydrolases"/>
    <property type="match status" value="1"/>
</dbReference>
<dbReference type="PANTHER" id="PTHR43394:SF1">
    <property type="entry name" value="ATP-BINDING CASSETTE SUB-FAMILY B MEMBER 10, MITOCHONDRIAL"/>
    <property type="match status" value="1"/>
</dbReference>
<dbReference type="PROSITE" id="PS00211">
    <property type="entry name" value="ABC_TRANSPORTER_1"/>
    <property type="match status" value="1"/>
</dbReference>
<feature type="domain" description="ABC transporter" evidence="10">
    <location>
        <begin position="337"/>
        <end position="573"/>
    </location>
</feature>
<evidence type="ECO:0000256" key="6">
    <source>
        <dbReference type="ARBA" id="ARBA00022989"/>
    </source>
</evidence>
<evidence type="ECO:0000256" key="1">
    <source>
        <dbReference type="ARBA" id="ARBA00004651"/>
    </source>
</evidence>
<evidence type="ECO:0000313" key="12">
    <source>
        <dbReference type="EMBL" id="POA09391.1"/>
    </source>
</evidence>
<organism evidence="12 13">
    <name type="scientific">Staphylococcus argensis</name>
    <dbReference type="NCBI Taxonomy" id="1607738"/>
    <lineage>
        <taxon>Bacteria</taxon>
        <taxon>Bacillati</taxon>
        <taxon>Bacillota</taxon>
        <taxon>Bacilli</taxon>
        <taxon>Bacillales</taxon>
        <taxon>Staphylococcaceae</taxon>
        <taxon>Staphylococcus</taxon>
    </lineage>
</organism>
<dbReference type="PANTHER" id="PTHR43394">
    <property type="entry name" value="ATP-DEPENDENT PERMEASE MDL1, MITOCHONDRIAL"/>
    <property type="match status" value="1"/>
</dbReference>
<dbReference type="GO" id="GO:0015421">
    <property type="term" value="F:ABC-type oligopeptide transporter activity"/>
    <property type="evidence" value="ECO:0007669"/>
    <property type="project" value="TreeGrafter"/>
</dbReference>
<feature type="transmembrane region" description="Helical" evidence="9">
    <location>
        <begin position="62"/>
        <end position="93"/>
    </location>
</feature>
<name>A0A2K4FDL4_9STAP</name>
<dbReference type="PROSITE" id="PS50893">
    <property type="entry name" value="ABC_TRANSPORTER_2"/>
    <property type="match status" value="1"/>
</dbReference>
<feature type="transmembrane region" description="Helical" evidence="9">
    <location>
        <begin position="278"/>
        <end position="297"/>
    </location>
</feature>
<dbReference type="InterPro" id="IPR003593">
    <property type="entry name" value="AAA+_ATPase"/>
</dbReference>
<feature type="domain" description="ABC transmembrane type-1" evidence="11">
    <location>
        <begin position="23"/>
        <end position="306"/>
    </location>
</feature>
<dbReference type="GO" id="GO:0005886">
    <property type="term" value="C:plasma membrane"/>
    <property type="evidence" value="ECO:0007669"/>
    <property type="project" value="UniProtKB-SubCell"/>
</dbReference>
<dbReference type="InterPro" id="IPR039421">
    <property type="entry name" value="Type_1_exporter"/>
</dbReference>
<evidence type="ECO:0000256" key="8">
    <source>
        <dbReference type="ARBA" id="ARBA00025074"/>
    </source>
</evidence>
<dbReference type="CDD" id="cd07346">
    <property type="entry name" value="ABC_6TM_exporters"/>
    <property type="match status" value="1"/>
</dbReference>
<dbReference type="Pfam" id="PF00005">
    <property type="entry name" value="ABC_tran"/>
    <property type="match status" value="1"/>
</dbReference>
<evidence type="ECO:0000259" key="11">
    <source>
        <dbReference type="PROSITE" id="PS50929"/>
    </source>
</evidence>
<dbReference type="InterPro" id="IPR027417">
    <property type="entry name" value="P-loop_NTPase"/>
</dbReference>
<keyword evidence="6 9" id="KW-1133">Transmembrane helix</keyword>
<proteinExistence type="predicted"/>
<dbReference type="GO" id="GO:0005524">
    <property type="term" value="F:ATP binding"/>
    <property type="evidence" value="ECO:0007669"/>
    <property type="project" value="UniProtKB-KW"/>
</dbReference>
<dbReference type="EMBL" id="PPPX01000001">
    <property type="protein sequence ID" value="POA09391.1"/>
    <property type="molecule type" value="Genomic_DNA"/>
</dbReference>
<evidence type="ECO:0000256" key="3">
    <source>
        <dbReference type="ARBA" id="ARBA00022692"/>
    </source>
</evidence>
<dbReference type="Gene3D" id="3.40.50.300">
    <property type="entry name" value="P-loop containing nucleotide triphosphate hydrolases"/>
    <property type="match status" value="1"/>
</dbReference>
<keyword evidence="4" id="KW-0547">Nucleotide-binding</keyword>
<comment type="subcellular location">
    <subcellularLocation>
        <location evidence="1">Cell membrane</location>
        <topology evidence="1">Multi-pass membrane protein</topology>
    </subcellularLocation>
</comment>
<keyword evidence="5" id="KW-0067">ATP-binding</keyword>
<feature type="transmembrane region" description="Helical" evidence="9">
    <location>
        <begin position="20"/>
        <end position="42"/>
    </location>
</feature>
<evidence type="ECO:0000256" key="7">
    <source>
        <dbReference type="ARBA" id="ARBA00023136"/>
    </source>
</evidence>
<dbReference type="SMART" id="SM00382">
    <property type="entry name" value="AAA"/>
    <property type="match status" value="1"/>
</dbReference>
<evidence type="ECO:0000256" key="4">
    <source>
        <dbReference type="ARBA" id="ARBA00022741"/>
    </source>
</evidence>
<dbReference type="SUPFAM" id="SSF90123">
    <property type="entry name" value="ABC transporter transmembrane region"/>
    <property type="match status" value="1"/>
</dbReference>
<dbReference type="InterPro" id="IPR036640">
    <property type="entry name" value="ABC1_TM_sf"/>
</dbReference>
<feature type="transmembrane region" description="Helical" evidence="9">
    <location>
        <begin position="163"/>
        <end position="182"/>
    </location>
</feature>
<dbReference type="GeneID" id="98296945"/>
<dbReference type="GO" id="GO:0016887">
    <property type="term" value="F:ATP hydrolysis activity"/>
    <property type="evidence" value="ECO:0007669"/>
    <property type="project" value="InterPro"/>
</dbReference>
<reference evidence="12 13" key="1">
    <citation type="submission" date="2017-08" db="EMBL/GenBank/DDBJ databases">
        <title>Draft genome sequences of 64 type strains of genus Staph aureus.</title>
        <authorList>
            <person name="Cole K."/>
            <person name="Golubchik T."/>
            <person name="Russell J."/>
            <person name="Foster D."/>
            <person name="Llewelyn M."/>
            <person name="Wilson D."/>
            <person name="Crook D."/>
            <person name="Paul J."/>
        </authorList>
    </citation>
    <scope>NUCLEOTIDE SEQUENCE [LARGE SCALE GENOMIC DNA]</scope>
    <source>
        <strain evidence="12 13">DSM 29875</strain>
    </source>
</reference>
<dbReference type="AlphaFoldDB" id="A0A2K4FDL4"/>
<dbReference type="InterPro" id="IPR011527">
    <property type="entry name" value="ABC1_TM_dom"/>
</dbReference>
<dbReference type="Proteomes" id="UP000242712">
    <property type="component" value="Unassembled WGS sequence"/>
</dbReference>
<sequence length="584" mass="65715">MDNHRHWMSSLLEFSKGSQLRLLFSTLLSILSVFAGLIPYWAIYRLILQIIEGARSFNEIEIYIVIAVSAYIIQIVSFGASTVLSHVSAYHILSQIRVRLAQKLMRLPLGVIESKSIGELKSLFVDKVEKIELPLAHLIPEVIGNLLLSLAIFISMIVIDWRIALALLITLPLSLFAFQRLMSGFDATYDSQVKSSNYMNSSIVEYIEGIEVIKTFNQSQTSYQKYRDAVHNYKTHTLNWFRDTWGYMSLCLSLLPSTFVGVLPMGMYLVSVHQLNNAQFFLCLVLSLGVVAPIRNFTNYINQIKSIQYAILDVTTILEIDELPESKQPSLPQTNDIIFKDVGFSYHNTEQDLIFNHLSFEIPERTYTALVGPSGSGKSTVAKLLLRFWDTTRGDIYIGGVNIKDISPKDLNELIGFVDQDNFLLNLSFKDNIKLGKPEATDEEVIHAAKLAYCHDFISVLPEGYDTVVGSVGDKLSGGEKQRVTIARMLLKDAPIVILDEATAYIDPGSEQQIQQAIASLTKNKTLIVIAHRLSTIKNADQILVIGEKQLLEKGTHKALIEQKGLYHHMWQTHIDSRNWGVSS</sequence>
<dbReference type="InterPro" id="IPR003439">
    <property type="entry name" value="ABC_transporter-like_ATP-bd"/>
</dbReference>
<dbReference type="Gene3D" id="1.20.1560.10">
    <property type="entry name" value="ABC transporter type 1, transmembrane domain"/>
    <property type="match status" value="1"/>
</dbReference>
<comment type="function">
    <text evidence="8">May be involved in multidrug export. Transmembrane domains (TMD) form a pore in the cell membrane and the ATP-binding domain (NBD) is responsible for energy generation.</text>
</comment>
<evidence type="ECO:0000256" key="2">
    <source>
        <dbReference type="ARBA" id="ARBA00022448"/>
    </source>
</evidence>
<protein>
    <submittedName>
        <fullName evidence="12">Multidrug ABC transporter permease</fullName>
    </submittedName>
</protein>
<evidence type="ECO:0000256" key="9">
    <source>
        <dbReference type="SAM" id="Phobius"/>
    </source>
</evidence>
<evidence type="ECO:0000313" key="13">
    <source>
        <dbReference type="Proteomes" id="UP000242712"/>
    </source>
</evidence>
<evidence type="ECO:0000259" key="10">
    <source>
        <dbReference type="PROSITE" id="PS50893"/>
    </source>
</evidence>
<dbReference type="FunFam" id="3.40.50.300:FF:000287">
    <property type="entry name" value="Multidrug ABC transporter ATP-binding protein"/>
    <property type="match status" value="1"/>
</dbReference>
<feature type="transmembrane region" description="Helical" evidence="9">
    <location>
        <begin position="244"/>
        <end position="266"/>
    </location>
</feature>